<comment type="caution">
    <text evidence="1">The sequence shown here is derived from an EMBL/GenBank/DDBJ whole genome shotgun (WGS) entry which is preliminary data.</text>
</comment>
<name>A0ABR3N5Q7_9TELE</name>
<dbReference type="Proteomes" id="UP001558613">
    <property type="component" value="Unassembled WGS sequence"/>
</dbReference>
<dbReference type="EMBL" id="JAYMGO010000006">
    <property type="protein sequence ID" value="KAL1272252.1"/>
    <property type="molecule type" value="Genomic_DNA"/>
</dbReference>
<proteinExistence type="predicted"/>
<protein>
    <submittedName>
        <fullName evidence="1">Uncharacterized protein</fullName>
    </submittedName>
</protein>
<keyword evidence="2" id="KW-1185">Reference proteome</keyword>
<gene>
    <name evidence="1" type="ORF">QQF64_028114</name>
</gene>
<reference evidence="1 2" key="1">
    <citation type="submission" date="2023-09" db="EMBL/GenBank/DDBJ databases">
        <authorList>
            <person name="Wang M."/>
        </authorList>
    </citation>
    <scope>NUCLEOTIDE SEQUENCE [LARGE SCALE GENOMIC DNA]</scope>
    <source>
        <strain evidence="1">GT-2023</strain>
        <tissue evidence="1">Liver</tissue>
    </source>
</reference>
<organism evidence="1 2">
    <name type="scientific">Cirrhinus molitorella</name>
    <name type="common">mud carp</name>
    <dbReference type="NCBI Taxonomy" id="172907"/>
    <lineage>
        <taxon>Eukaryota</taxon>
        <taxon>Metazoa</taxon>
        <taxon>Chordata</taxon>
        <taxon>Craniata</taxon>
        <taxon>Vertebrata</taxon>
        <taxon>Euteleostomi</taxon>
        <taxon>Actinopterygii</taxon>
        <taxon>Neopterygii</taxon>
        <taxon>Teleostei</taxon>
        <taxon>Ostariophysi</taxon>
        <taxon>Cypriniformes</taxon>
        <taxon>Cyprinidae</taxon>
        <taxon>Labeoninae</taxon>
        <taxon>Labeonini</taxon>
        <taxon>Cirrhinus</taxon>
    </lineage>
</organism>
<evidence type="ECO:0000313" key="1">
    <source>
        <dbReference type="EMBL" id="KAL1272252.1"/>
    </source>
</evidence>
<sequence>MGVAYPASLSNISINCLNTSSWMHMTQSSWNIQCNRKIVTHKKTIGMIRNFISFKSWLLQEYFKHH</sequence>
<evidence type="ECO:0000313" key="2">
    <source>
        <dbReference type="Proteomes" id="UP001558613"/>
    </source>
</evidence>
<accession>A0ABR3N5Q7</accession>